<evidence type="ECO:0000313" key="2">
    <source>
        <dbReference type="Proteomes" id="UP000441557"/>
    </source>
</evidence>
<evidence type="ECO:0000313" key="1">
    <source>
        <dbReference type="EMBL" id="MRG83203.1"/>
    </source>
</evidence>
<dbReference type="EMBL" id="WJMZ01000002">
    <property type="protein sequence ID" value="MRG83203.1"/>
    <property type="molecule type" value="Genomic_DNA"/>
</dbReference>
<reference evidence="1 2" key="1">
    <citation type="submission" date="2019-11" db="EMBL/GenBank/DDBJ databases">
        <title>Draft genome sequence of 12 host-associated Lactobacillus reuteri rodent strains.</title>
        <authorList>
            <person name="Zhang S."/>
            <person name="Ozcam M."/>
            <person name="Van Pijkeren J.P."/>
        </authorList>
    </citation>
    <scope>NUCLEOTIDE SEQUENCE [LARGE SCALE GENOMIC DNA]</scope>
    <source>
        <strain evidence="1 2">L1604-1</strain>
    </source>
</reference>
<dbReference type="AlphaFoldDB" id="A0AB36AB85"/>
<dbReference type="Proteomes" id="UP000441557">
    <property type="component" value="Unassembled WGS sequence"/>
</dbReference>
<name>A0AB36AB85_LIMRT</name>
<proteinExistence type="predicted"/>
<comment type="caution">
    <text evidence="1">The sequence shown here is derived from an EMBL/GenBank/DDBJ whole genome shotgun (WGS) entry which is preliminary data.</text>
</comment>
<accession>A0AB36AB85</accession>
<dbReference type="RefSeq" id="WP_153706005.1">
    <property type="nucleotide sequence ID" value="NZ_JAFFPO010000015.1"/>
</dbReference>
<sequence>MGTKKQAQIITRLAHLITKRSERLSNQDSLSTSVSIKLTQEIKTYCFLIRVFQEN</sequence>
<gene>
    <name evidence="1" type="ORF">GIX80_02165</name>
</gene>
<organism evidence="1 2">
    <name type="scientific">Limosilactobacillus reuteri</name>
    <name type="common">Lactobacillus reuteri</name>
    <dbReference type="NCBI Taxonomy" id="1598"/>
    <lineage>
        <taxon>Bacteria</taxon>
        <taxon>Bacillati</taxon>
        <taxon>Bacillota</taxon>
        <taxon>Bacilli</taxon>
        <taxon>Lactobacillales</taxon>
        <taxon>Lactobacillaceae</taxon>
        <taxon>Limosilactobacillus</taxon>
    </lineage>
</organism>
<protein>
    <recommendedName>
        <fullName evidence="3">Aspartyl-phosphate phosphatase Spo0E family protein</fullName>
    </recommendedName>
</protein>
<evidence type="ECO:0008006" key="3">
    <source>
        <dbReference type="Google" id="ProtNLM"/>
    </source>
</evidence>